<accession>A0A2M8Z2V2</accession>
<evidence type="ECO:0000313" key="2">
    <source>
        <dbReference type="Proteomes" id="UP000231092"/>
    </source>
</evidence>
<comment type="caution">
    <text evidence="1">The sequence shown here is derived from an EMBL/GenBank/DDBJ whole genome shotgun (WGS) entry which is preliminary data.</text>
</comment>
<gene>
    <name evidence="1" type="ORF">H171_1265</name>
</gene>
<reference evidence="1 2" key="1">
    <citation type="submission" date="2017-11" db="EMBL/GenBank/DDBJ databases">
        <title>Understudied soil microbes with underappreciated capabilities: Untangling the Clostridium saccharolyticum group.</title>
        <authorList>
            <person name="Leschine S."/>
        </authorList>
    </citation>
    <scope>NUCLEOTIDE SEQUENCE [LARGE SCALE GENOMIC DNA]</scope>
    <source>
        <strain evidence="1 2">18A</strain>
    </source>
</reference>
<dbReference type="EMBL" id="PGET01000001">
    <property type="protein sequence ID" value="PJJ27786.1"/>
    <property type="molecule type" value="Genomic_DNA"/>
</dbReference>
<sequence length="58" mass="7042">MKTEHRVDNWNQNKIWICKISKCNHYYIGQQVGCLNFRLVRVSKSHYMSIIFNSKFAY</sequence>
<dbReference type="Proteomes" id="UP000231092">
    <property type="component" value="Unassembled WGS sequence"/>
</dbReference>
<organism evidence="1 2">
    <name type="scientific">[Clostridium] celerecrescens 18A</name>
    <dbReference type="NCBI Taxonomy" id="1286362"/>
    <lineage>
        <taxon>Bacteria</taxon>
        <taxon>Bacillati</taxon>
        <taxon>Bacillota</taxon>
        <taxon>Clostridia</taxon>
        <taxon>Lachnospirales</taxon>
        <taxon>Lachnospiraceae</taxon>
        <taxon>Lacrimispora</taxon>
    </lineage>
</organism>
<name>A0A2M8Z2V2_9FIRM</name>
<evidence type="ECO:0000313" key="1">
    <source>
        <dbReference type="EMBL" id="PJJ27786.1"/>
    </source>
</evidence>
<dbReference type="AlphaFoldDB" id="A0A2M8Z2V2"/>
<protein>
    <submittedName>
        <fullName evidence="1">Uncharacterized protein</fullName>
    </submittedName>
</protein>
<proteinExistence type="predicted"/>